<feature type="compositionally biased region" description="Basic and acidic residues" evidence="1">
    <location>
        <begin position="64"/>
        <end position="75"/>
    </location>
</feature>
<name>A0A9N8EVB7_9STRA</name>
<dbReference type="Proteomes" id="UP001153069">
    <property type="component" value="Unassembled WGS sequence"/>
</dbReference>
<feature type="compositionally biased region" description="Polar residues" evidence="1">
    <location>
        <begin position="560"/>
        <end position="569"/>
    </location>
</feature>
<evidence type="ECO:0000313" key="3">
    <source>
        <dbReference type="Proteomes" id="UP001153069"/>
    </source>
</evidence>
<reference evidence="2" key="1">
    <citation type="submission" date="2020-06" db="EMBL/GenBank/DDBJ databases">
        <authorList>
            <consortium name="Plant Systems Biology data submission"/>
        </authorList>
    </citation>
    <scope>NUCLEOTIDE SEQUENCE</scope>
    <source>
        <strain evidence="2">D6</strain>
    </source>
</reference>
<feature type="compositionally biased region" description="Basic residues" evidence="1">
    <location>
        <begin position="108"/>
        <end position="119"/>
    </location>
</feature>
<keyword evidence="3" id="KW-1185">Reference proteome</keyword>
<dbReference type="AlphaFoldDB" id="A0A9N8EVB7"/>
<feature type="region of interest" description="Disordered" evidence="1">
    <location>
        <begin position="484"/>
        <end position="515"/>
    </location>
</feature>
<accession>A0A9N8EVB7</accession>
<feature type="region of interest" description="Disordered" evidence="1">
    <location>
        <begin position="312"/>
        <end position="334"/>
    </location>
</feature>
<evidence type="ECO:0000256" key="1">
    <source>
        <dbReference type="SAM" id="MobiDB-lite"/>
    </source>
</evidence>
<organism evidence="2 3">
    <name type="scientific">Seminavis robusta</name>
    <dbReference type="NCBI Taxonomy" id="568900"/>
    <lineage>
        <taxon>Eukaryota</taxon>
        <taxon>Sar</taxon>
        <taxon>Stramenopiles</taxon>
        <taxon>Ochrophyta</taxon>
        <taxon>Bacillariophyta</taxon>
        <taxon>Bacillariophyceae</taxon>
        <taxon>Bacillariophycidae</taxon>
        <taxon>Naviculales</taxon>
        <taxon>Naviculaceae</taxon>
        <taxon>Seminavis</taxon>
    </lineage>
</organism>
<feature type="region of interest" description="Disordered" evidence="1">
    <location>
        <begin position="534"/>
        <end position="572"/>
    </location>
</feature>
<sequence>MASSITTKHGHKKKSCSRNMSRLGCFLLLVVQVQLLLTGAAAARTTTLRGVRKRPSPRYYSVSDADRQLDKDADNKNNNSVDKIRGTGPDDADTDDYPAFSGASRKEAKSKHKSQKGGTRKSTSSKQQHSKSLQQHNSHNVFDHDTSSSSSRSTHNETSHSLHHTGASQDAEEEEEEEAVLSQEQNNNLQPDKVPMQPVQCARAMPIQSALLVRMVGEPSLLTRFEKFQLGQVVRESYNEWMQWACDGFHRSVEQVEILPVDNNNNNNVALISQAHEEAWLQDQGVRSNNNQDEEDASAMLLLVEAEEFTDEENELVKDGGQPPSPAPTSQYKDPNSYYHPLYWFSISATCRNCPRSSRGNSNLLARHASSMTSRNDTRLVDDAAGRPALSAASLILQEVCFCPLAKVDDNGTEPALLTLDRLFPDAKAPTSEELLEAINGRIQQLRSDGTLLHVERLIQLTEPDYAYYAEATMLETEHSIDETTTSDGTVHHEGGEEPANFANNNGENASHDLESTEDGLGEEVEVGVVIPPNDNSPLETTPTSSTAPTLPAAAPDISPTHSPTPTESKGQRISCVSMSVTASVTALGFFLWTA</sequence>
<protein>
    <submittedName>
        <fullName evidence="2">Uncharacterized protein</fullName>
    </submittedName>
</protein>
<feature type="compositionally biased region" description="Low complexity" evidence="1">
    <location>
        <begin position="537"/>
        <end position="556"/>
    </location>
</feature>
<feature type="compositionally biased region" description="Low complexity" evidence="1">
    <location>
        <begin position="121"/>
        <end position="139"/>
    </location>
</feature>
<proteinExistence type="predicted"/>
<feature type="region of interest" description="Disordered" evidence="1">
    <location>
        <begin position="51"/>
        <end position="194"/>
    </location>
</feature>
<comment type="caution">
    <text evidence="2">The sequence shown here is derived from an EMBL/GenBank/DDBJ whole genome shotgun (WGS) entry which is preliminary data.</text>
</comment>
<evidence type="ECO:0000313" key="2">
    <source>
        <dbReference type="EMBL" id="CAB9526174.1"/>
    </source>
</evidence>
<feature type="compositionally biased region" description="Acidic residues" evidence="1">
    <location>
        <begin position="170"/>
        <end position="179"/>
    </location>
</feature>
<dbReference type="EMBL" id="CAICTM010001787">
    <property type="protein sequence ID" value="CAB9526174.1"/>
    <property type="molecule type" value="Genomic_DNA"/>
</dbReference>
<gene>
    <name evidence="2" type="ORF">SEMRO_1789_G297660.1</name>
</gene>